<organism evidence="1 2">
    <name type="scientific">Portunus trituberculatus</name>
    <name type="common">Swimming crab</name>
    <name type="synonym">Neptunus trituberculatus</name>
    <dbReference type="NCBI Taxonomy" id="210409"/>
    <lineage>
        <taxon>Eukaryota</taxon>
        <taxon>Metazoa</taxon>
        <taxon>Ecdysozoa</taxon>
        <taxon>Arthropoda</taxon>
        <taxon>Crustacea</taxon>
        <taxon>Multicrustacea</taxon>
        <taxon>Malacostraca</taxon>
        <taxon>Eumalacostraca</taxon>
        <taxon>Eucarida</taxon>
        <taxon>Decapoda</taxon>
        <taxon>Pleocyemata</taxon>
        <taxon>Brachyura</taxon>
        <taxon>Eubrachyura</taxon>
        <taxon>Portunoidea</taxon>
        <taxon>Portunidae</taxon>
        <taxon>Portuninae</taxon>
        <taxon>Portunus</taxon>
    </lineage>
</organism>
<accession>A0A5B7EVT0</accession>
<comment type="caution">
    <text evidence="1">The sequence shown here is derived from an EMBL/GenBank/DDBJ whole genome shotgun (WGS) entry which is preliminary data.</text>
</comment>
<evidence type="ECO:0000313" key="2">
    <source>
        <dbReference type="Proteomes" id="UP000324222"/>
    </source>
</evidence>
<dbReference type="EMBL" id="VSRR010004264">
    <property type="protein sequence ID" value="MPC39120.1"/>
    <property type="molecule type" value="Genomic_DNA"/>
</dbReference>
<keyword evidence="2" id="KW-1185">Reference proteome</keyword>
<dbReference type="AlphaFoldDB" id="A0A5B7EVT0"/>
<reference evidence="1 2" key="1">
    <citation type="submission" date="2019-05" db="EMBL/GenBank/DDBJ databases">
        <title>Another draft genome of Portunus trituberculatus and its Hox gene families provides insights of decapod evolution.</title>
        <authorList>
            <person name="Jeong J.-H."/>
            <person name="Song I."/>
            <person name="Kim S."/>
            <person name="Choi T."/>
            <person name="Kim D."/>
            <person name="Ryu S."/>
            <person name="Kim W."/>
        </authorList>
    </citation>
    <scope>NUCLEOTIDE SEQUENCE [LARGE SCALE GENOMIC DNA]</scope>
    <source>
        <tissue evidence="1">Muscle</tissue>
    </source>
</reference>
<evidence type="ECO:0000313" key="1">
    <source>
        <dbReference type="EMBL" id="MPC39120.1"/>
    </source>
</evidence>
<gene>
    <name evidence="1" type="ORF">E2C01_032641</name>
</gene>
<proteinExistence type="predicted"/>
<protein>
    <submittedName>
        <fullName evidence="1">Uncharacterized protein</fullName>
    </submittedName>
</protein>
<dbReference type="Proteomes" id="UP000324222">
    <property type="component" value="Unassembled WGS sequence"/>
</dbReference>
<name>A0A5B7EVT0_PORTR</name>
<sequence length="83" mass="9587">MYEYNNFALPRHGKQRTVDTGYCHLPTNTRQMLRHSVEETHLFFVSAGVSRGHSNSSILTFPVFKFYCIFLPPPLLLLAEVDE</sequence>